<comment type="caution">
    <text evidence="6">The sequence shown here is derived from an EMBL/GenBank/DDBJ whole genome shotgun (WGS) entry which is preliminary data.</text>
</comment>
<organism evidence="6 7">
    <name type="scientific">Patulibacter brassicae</name>
    <dbReference type="NCBI Taxonomy" id="1705717"/>
    <lineage>
        <taxon>Bacteria</taxon>
        <taxon>Bacillati</taxon>
        <taxon>Actinomycetota</taxon>
        <taxon>Thermoleophilia</taxon>
        <taxon>Solirubrobacterales</taxon>
        <taxon>Patulibacteraceae</taxon>
        <taxon>Patulibacter</taxon>
    </lineage>
</organism>
<dbReference type="EMBL" id="JAXAVX010000012">
    <property type="protein sequence ID" value="MDX8153279.1"/>
    <property type="molecule type" value="Genomic_DNA"/>
</dbReference>
<keyword evidence="2 5" id="KW-0479">Metal-binding</keyword>
<protein>
    <recommendedName>
        <fullName evidence="5">Dioxygenase</fullName>
        <ecNumber evidence="5">1.13.11.-</ecNumber>
    </recommendedName>
</protein>
<name>A0ABU4VN62_9ACTN</name>
<gene>
    <name evidence="6" type="ORF">SK069_16895</name>
</gene>
<dbReference type="PANTHER" id="PTHR10543">
    <property type="entry name" value="BETA-CAROTENE DIOXYGENASE"/>
    <property type="match status" value="1"/>
</dbReference>
<keyword evidence="3 5" id="KW-0560">Oxidoreductase</keyword>
<keyword evidence="7" id="KW-1185">Reference proteome</keyword>
<dbReference type="InterPro" id="IPR004294">
    <property type="entry name" value="Carotenoid_Oase"/>
</dbReference>
<evidence type="ECO:0000313" key="6">
    <source>
        <dbReference type="EMBL" id="MDX8153279.1"/>
    </source>
</evidence>
<comment type="similarity">
    <text evidence="1 5">Belongs to the carotenoid oxygenase family.</text>
</comment>
<sequence>MAQPGCYPGEPIFVPAPDAEHEDEGAVLSVVLDSHAGRSFLVVLDARDLSEIARAELPHHLPFNFHAQFFGDRVGA</sequence>
<comment type="cofactor">
    <cofactor evidence="5">
        <name>Fe(2+)</name>
        <dbReference type="ChEBI" id="CHEBI:29033"/>
    </cofactor>
    <text evidence="5">Binds 1 Fe(2+) ion per subunit.</text>
</comment>
<evidence type="ECO:0000256" key="3">
    <source>
        <dbReference type="ARBA" id="ARBA00023002"/>
    </source>
</evidence>
<evidence type="ECO:0000313" key="7">
    <source>
        <dbReference type="Proteomes" id="UP001277761"/>
    </source>
</evidence>
<reference evidence="6 7" key="1">
    <citation type="submission" date="2023-11" db="EMBL/GenBank/DDBJ databases">
        <authorList>
            <person name="Xu M."/>
            <person name="Jiang T."/>
        </authorList>
    </citation>
    <scope>NUCLEOTIDE SEQUENCE [LARGE SCALE GENOMIC DNA]</scope>
    <source>
        <strain evidence="6 7">SD</strain>
    </source>
</reference>
<dbReference type="EC" id="1.13.11.-" evidence="5"/>
<evidence type="ECO:0000256" key="4">
    <source>
        <dbReference type="ARBA" id="ARBA00023004"/>
    </source>
</evidence>
<keyword evidence="4 5" id="KW-0408">Iron</keyword>
<proteinExistence type="inferred from homology"/>
<dbReference type="PANTHER" id="PTHR10543:SF24">
    <property type="entry name" value="CAROTENOID ISOMEROOXYGENASE"/>
    <property type="match status" value="1"/>
</dbReference>
<dbReference type="Proteomes" id="UP001277761">
    <property type="component" value="Unassembled WGS sequence"/>
</dbReference>
<keyword evidence="5" id="KW-0223">Dioxygenase</keyword>
<dbReference type="Pfam" id="PF03055">
    <property type="entry name" value="RPE65"/>
    <property type="match status" value="1"/>
</dbReference>
<evidence type="ECO:0000256" key="1">
    <source>
        <dbReference type="ARBA" id="ARBA00006787"/>
    </source>
</evidence>
<accession>A0ABU4VN62</accession>
<evidence type="ECO:0000256" key="2">
    <source>
        <dbReference type="ARBA" id="ARBA00022723"/>
    </source>
</evidence>
<evidence type="ECO:0000256" key="5">
    <source>
        <dbReference type="RuleBase" id="RU364048"/>
    </source>
</evidence>